<protein>
    <recommendedName>
        <fullName evidence="14">Sodium-coupled monocarboxylate transporter 2</fullName>
    </recommendedName>
</protein>
<dbReference type="AlphaFoldDB" id="A0A9P9YYT9"/>
<dbReference type="PROSITE" id="PS50283">
    <property type="entry name" value="NA_SOLUT_SYMP_3"/>
    <property type="match status" value="1"/>
</dbReference>
<organism evidence="12 13">
    <name type="scientific">Drosophila gunungcola</name>
    <name type="common">fruit fly</name>
    <dbReference type="NCBI Taxonomy" id="103775"/>
    <lineage>
        <taxon>Eukaryota</taxon>
        <taxon>Metazoa</taxon>
        <taxon>Ecdysozoa</taxon>
        <taxon>Arthropoda</taxon>
        <taxon>Hexapoda</taxon>
        <taxon>Insecta</taxon>
        <taxon>Pterygota</taxon>
        <taxon>Neoptera</taxon>
        <taxon>Endopterygota</taxon>
        <taxon>Diptera</taxon>
        <taxon>Brachycera</taxon>
        <taxon>Muscomorpha</taxon>
        <taxon>Ephydroidea</taxon>
        <taxon>Drosophilidae</taxon>
        <taxon>Drosophila</taxon>
        <taxon>Sophophora</taxon>
    </lineage>
</organism>
<keyword evidence="5 11" id="KW-0812">Transmembrane</keyword>
<gene>
    <name evidence="12" type="ORF">M5D96_001853</name>
</gene>
<dbReference type="InterPro" id="IPR038377">
    <property type="entry name" value="Na/Glc_symporter_sf"/>
</dbReference>
<evidence type="ECO:0000256" key="11">
    <source>
        <dbReference type="SAM" id="Phobius"/>
    </source>
</evidence>
<dbReference type="InterPro" id="IPR051163">
    <property type="entry name" value="Sodium:Solute_Symporter_SSF"/>
</dbReference>
<evidence type="ECO:0000256" key="2">
    <source>
        <dbReference type="ARBA" id="ARBA00006434"/>
    </source>
</evidence>
<dbReference type="Gene3D" id="1.20.1730.10">
    <property type="entry name" value="Sodium/glucose cotransporter"/>
    <property type="match status" value="1"/>
</dbReference>
<keyword evidence="9 11" id="KW-0472">Membrane</keyword>
<feature type="transmembrane region" description="Helical" evidence="11">
    <location>
        <begin position="35"/>
        <end position="61"/>
    </location>
</feature>
<keyword evidence="8" id="KW-0406">Ion transport</keyword>
<keyword evidence="3" id="KW-0813">Transport</keyword>
<evidence type="ECO:0008006" key="14">
    <source>
        <dbReference type="Google" id="ProtNLM"/>
    </source>
</evidence>
<dbReference type="PANTHER" id="PTHR42985:SF2">
    <property type="entry name" value="SODIUM-DEPENDENT MULTIVITAMIN TRANSPORTER"/>
    <property type="match status" value="1"/>
</dbReference>
<evidence type="ECO:0000313" key="12">
    <source>
        <dbReference type="EMBL" id="KAI8045670.1"/>
    </source>
</evidence>
<dbReference type="GO" id="GO:0005886">
    <property type="term" value="C:plasma membrane"/>
    <property type="evidence" value="ECO:0007669"/>
    <property type="project" value="UniProtKB-SubCell"/>
</dbReference>
<accession>A0A9P9YYT9</accession>
<sequence length="147" mass="15791">MMVSNLNSLSTVIWEDFVSQFPKFKGFSDKQQLRVLKLISVVCGLIIMCVAFGVGLLAGVIESSLLVFSATSGPLLGCFILAMLVPIANWKGTSAGMVTACAFVLWIIGGGMTVDKPNPMLPTSTVVGFESCLFRSHRFVSCYIVLS</sequence>
<evidence type="ECO:0000313" key="13">
    <source>
        <dbReference type="Proteomes" id="UP001059596"/>
    </source>
</evidence>
<dbReference type="InterPro" id="IPR001734">
    <property type="entry name" value="Na/solute_symporter"/>
</dbReference>
<feature type="transmembrane region" description="Helical" evidence="11">
    <location>
        <begin position="67"/>
        <end position="88"/>
    </location>
</feature>
<keyword evidence="13" id="KW-1185">Reference proteome</keyword>
<evidence type="ECO:0000256" key="4">
    <source>
        <dbReference type="ARBA" id="ARBA00022475"/>
    </source>
</evidence>
<evidence type="ECO:0000256" key="10">
    <source>
        <dbReference type="ARBA" id="ARBA00023201"/>
    </source>
</evidence>
<dbReference type="GO" id="GO:0015293">
    <property type="term" value="F:symporter activity"/>
    <property type="evidence" value="ECO:0007669"/>
    <property type="project" value="TreeGrafter"/>
</dbReference>
<dbReference type="EMBL" id="JAMKOV010000001">
    <property type="protein sequence ID" value="KAI8045670.1"/>
    <property type="molecule type" value="Genomic_DNA"/>
</dbReference>
<evidence type="ECO:0000256" key="7">
    <source>
        <dbReference type="ARBA" id="ARBA00023053"/>
    </source>
</evidence>
<comment type="subcellular location">
    <subcellularLocation>
        <location evidence="1">Cell membrane</location>
        <topology evidence="1">Multi-pass membrane protein</topology>
    </subcellularLocation>
</comment>
<evidence type="ECO:0000256" key="5">
    <source>
        <dbReference type="ARBA" id="ARBA00022692"/>
    </source>
</evidence>
<keyword evidence="4" id="KW-1003">Cell membrane</keyword>
<dbReference type="PANTHER" id="PTHR42985">
    <property type="entry name" value="SODIUM-COUPLED MONOCARBOXYLATE TRANSPORTER"/>
    <property type="match status" value="1"/>
</dbReference>
<proteinExistence type="inferred from homology"/>
<dbReference type="GO" id="GO:0006814">
    <property type="term" value="P:sodium ion transport"/>
    <property type="evidence" value="ECO:0007669"/>
    <property type="project" value="UniProtKB-KW"/>
</dbReference>
<evidence type="ECO:0000256" key="6">
    <source>
        <dbReference type="ARBA" id="ARBA00022989"/>
    </source>
</evidence>
<evidence type="ECO:0000256" key="1">
    <source>
        <dbReference type="ARBA" id="ARBA00004651"/>
    </source>
</evidence>
<feature type="transmembrane region" description="Helical" evidence="11">
    <location>
        <begin position="95"/>
        <end position="114"/>
    </location>
</feature>
<reference evidence="12" key="1">
    <citation type="journal article" date="2023" name="Genome Biol. Evol.">
        <title>Long-read-based Genome Assembly of Drosophila gunungcola Reveals Fewer Chemosensory Genes in Flower-breeding Species.</title>
        <authorList>
            <person name="Negi A."/>
            <person name="Liao B.Y."/>
            <person name="Yeh S.D."/>
        </authorList>
    </citation>
    <scope>NUCLEOTIDE SEQUENCE</scope>
    <source>
        <strain evidence="12">Sukarami</strain>
    </source>
</reference>
<comment type="similarity">
    <text evidence="2">Belongs to the sodium:solute symporter (SSF) (TC 2.A.21) family.</text>
</comment>
<evidence type="ECO:0000256" key="3">
    <source>
        <dbReference type="ARBA" id="ARBA00022448"/>
    </source>
</evidence>
<keyword evidence="6 11" id="KW-1133">Transmembrane helix</keyword>
<keyword evidence="10" id="KW-0739">Sodium transport</keyword>
<evidence type="ECO:0000256" key="8">
    <source>
        <dbReference type="ARBA" id="ARBA00023065"/>
    </source>
</evidence>
<comment type="caution">
    <text evidence="12">The sequence shown here is derived from an EMBL/GenBank/DDBJ whole genome shotgun (WGS) entry which is preliminary data.</text>
</comment>
<keyword evidence="7" id="KW-0915">Sodium</keyword>
<name>A0A9P9YYT9_9MUSC</name>
<dbReference type="Proteomes" id="UP001059596">
    <property type="component" value="Chromosome 3R"/>
</dbReference>
<evidence type="ECO:0000256" key="9">
    <source>
        <dbReference type="ARBA" id="ARBA00023136"/>
    </source>
</evidence>